<accession>A0A8X8WP45</accession>
<feature type="chain" id="PRO_5036489675" evidence="1">
    <location>
        <begin position="18"/>
        <end position="182"/>
    </location>
</feature>
<sequence length="182" mass="19513">MIPVLPLAAVAAMLLCALRIEESVHQYTGQRFAAKGNAYVILGGSEGLHSSSPGLNDSFPDHSFIRGLWTSPISAQNLFMPLYLRSTTGSAYGVQRAICCSADLAKLGVCKQGQIIYGPATNNPGWPQVFGVSFDVDATNASLEPSSLQITKTGMSFIVIHGLRGLCQGEFGLKKSYWLATW</sequence>
<evidence type="ECO:0000313" key="3">
    <source>
        <dbReference type="Proteomes" id="UP000298416"/>
    </source>
</evidence>
<feature type="signal peptide" evidence="1">
    <location>
        <begin position="1"/>
        <end position="17"/>
    </location>
</feature>
<proteinExistence type="predicted"/>
<dbReference type="Proteomes" id="UP000298416">
    <property type="component" value="Unassembled WGS sequence"/>
</dbReference>
<comment type="caution">
    <text evidence="2">The sequence shown here is derived from an EMBL/GenBank/DDBJ whole genome shotgun (WGS) entry which is preliminary data.</text>
</comment>
<keyword evidence="3" id="KW-1185">Reference proteome</keyword>
<keyword evidence="1" id="KW-0732">Signal</keyword>
<reference evidence="2" key="1">
    <citation type="submission" date="2018-01" db="EMBL/GenBank/DDBJ databases">
        <authorList>
            <person name="Mao J.F."/>
        </authorList>
    </citation>
    <scope>NUCLEOTIDE SEQUENCE</scope>
    <source>
        <strain evidence="2">Huo1</strain>
        <tissue evidence="2">Leaf</tissue>
    </source>
</reference>
<dbReference type="EMBL" id="PNBA02000016">
    <property type="protein sequence ID" value="KAG6397509.1"/>
    <property type="molecule type" value="Genomic_DNA"/>
</dbReference>
<gene>
    <name evidence="2" type="ORF">SASPL_143677</name>
</gene>
<reference evidence="2" key="2">
    <citation type="submission" date="2020-08" db="EMBL/GenBank/DDBJ databases">
        <title>Plant Genome Project.</title>
        <authorList>
            <person name="Zhang R.-G."/>
        </authorList>
    </citation>
    <scope>NUCLEOTIDE SEQUENCE</scope>
    <source>
        <strain evidence="2">Huo1</strain>
        <tissue evidence="2">Leaf</tissue>
    </source>
</reference>
<evidence type="ECO:0000256" key="1">
    <source>
        <dbReference type="SAM" id="SignalP"/>
    </source>
</evidence>
<dbReference type="AlphaFoldDB" id="A0A8X8WP45"/>
<protein>
    <submittedName>
        <fullName evidence="2">Uncharacterized protein</fullName>
    </submittedName>
</protein>
<name>A0A8X8WP45_SALSN</name>
<organism evidence="2">
    <name type="scientific">Salvia splendens</name>
    <name type="common">Scarlet sage</name>
    <dbReference type="NCBI Taxonomy" id="180675"/>
    <lineage>
        <taxon>Eukaryota</taxon>
        <taxon>Viridiplantae</taxon>
        <taxon>Streptophyta</taxon>
        <taxon>Embryophyta</taxon>
        <taxon>Tracheophyta</taxon>
        <taxon>Spermatophyta</taxon>
        <taxon>Magnoliopsida</taxon>
        <taxon>eudicotyledons</taxon>
        <taxon>Gunneridae</taxon>
        <taxon>Pentapetalae</taxon>
        <taxon>asterids</taxon>
        <taxon>lamiids</taxon>
        <taxon>Lamiales</taxon>
        <taxon>Lamiaceae</taxon>
        <taxon>Nepetoideae</taxon>
        <taxon>Mentheae</taxon>
        <taxon>Salviinae</taxon>
        <taxon>Salvia</taxon>
        <taxon>Salvia subgen. Calosphace</taxon>
        <taxon>core Calosphace</taxon>
    </lineage>
</organism>
<evidence type="ECO:0000313" key="2">
    <source>
        <dbReference type="EMBL" id="KAG6397509.1"/>
    </source>
</evidence>